<reference evidence="1 2" key="1">
    <citation type="submission" date="2013-11" db="EMBL/GenBank/DDBJ databases">
        <title>Complete genome sequence of Clostridum sp. M2/40.</title>
        <authorList>
            <person name="Wibberg D."/>
            <person name="Puehler A."/>
            <person name="Schlueter A."/>
        </authorList>
    </citation>
    <scope>NUCLEOTIDE SEQUENCE [LARGE SCALE GENOMIC DNA]</scope>
    <source>
        <strain evidence="2">M2/40</strain>
    </source>
</reference>
<dbReference type="Proteomes" id="UP000019426">
    <property type="component" value="Chromosome M2/40_rep1"/>
</dbReference>
<keyword evidence="2" id="KW-1185">Reference proteome</keyword>
<accession>W6RV45</accession>
<protein>
    <submittedName>
        <fullName evidence="1">Uncharacterized protein</fullName>
    </submittedName>
</protein>
<dbReference type="eggNOG" id="ENOG50324J9">
    <property type="taxonomic scope" value="Bacteria"/>
</dbReference>
<dbReference type="RefSeq" id="WP_173400230.1">
    <property type="nucleotide sequence ID" value="NZ_HG917868.1"/>
</dbReference>
<gene>
    <name evidence="1" type="ORF">CM240_1039</name>
</gene>
<dbReference type="AlphaFoldDB" id="W6RV45"/>
<name>W6RV45_9CLOT</name>
<sequence length="49" mass="5607">MDNKSNESPESIAKEMLIAGETYDAIMSATNLRLKDIKRIQEKEVNPHF</sequence>
<evidence type="ECO:0000313" key="2">
    <source>
        <dbReference type="Proteomes" id="UP000019426"/>
    </source>
</evidence>
<dbReference type="EMBL" id="HG917868">
    <property type="protein sequence ID" value="CDM68203.1"/>
    <property type="molecule type" value="Genomic_DNA"/>
</dbReference>
<dbReference type="KEGG" id="clt:CM240_1039"/>
<organism evidence="1 2">
    <name type="scientific">Clostridium bornimense</name>
    <dbReference type="NCBI Taxonomy" id="1216932"/>
    <lineage>
        <taxon>Bacteria</taxon>
        <taxon>Bacillati</taxon>
        <taxon>Bacillota</taxon>
        <taxon>Clostridia</taxon>
        <taxon>Eubacteriales</taxon>
        <taxon>Clostridiaceae</taxon>
        <taxon>Clostridium</taxon>
    </lineage>
</organism>
<proteinExistence type="predicted"/>
<dbReference type="PATRIC" id="fig|1216932.3.peg.1029"/>
<evidence type="ECO:0000313" key="1">
    <source>
        <dbReference type="EMBL" id="CDM68203.1"/>
    </source>
</evidence>
<dbReference type="HOGENOM" id="CLU_215750_0_0_9"/>